<accession>A0A4Q6XKJ4</accession>
<dbReference type="GO" id="GO:0008237">
    <property type="term" value="F:metallopeptidase activity"/>
    <property type="evidence" value="ECO:0007669"/>
    <property type="project" value="InterPro"/>
</dbReference>
<evidence type="ECO:0000313" key="2">
    <source>
        <dbReference type="EMBL" id="RZF55628.1"/>
    </source>
</evidence>
<keyword evidence="1" id="KW-0732">Signal</keyword>
<name>A0A4Q6XKJ4_9GAMM</name>
<dbReference type="Proteomes" id="UP000292110">
    <property type="component" value="Unassembled WGS sequence"/>
</dbReference>
<sequence>MKKISCSIFKIFLMLSSSSSAMADTSYETFDIHFTVLTSNPSAHLVATLSQFQEEVNILNTYFVKEDRSPIIKFRFKSASFYNDIKNSTCSFIELGDTMNQNDTDWATHFNSCNDPLVKNKNALNFYIFDSYNENYGYNHKDGFGKRNSNRPFIVLDWQRLNHNIQAPEEHEMGHAFGLSHFCALGASPTSSTNIMSSSCQGGSTGKRDIGFNNEQVNIIMYYVPLIKAKLALP</sequence>
<dbReference type="AlphaFoldDB" id="A0A4Q6XKJ4"/>
<dbReference type="Gene3D" id="3.40.390.10">
    <property type="entry name" value="Collagenase (Catalytic Domain)"/>
    <property type="match status" value="1"/>
</dbReference>
<keyword evidence="3" id="KW-1185">Reference proteome</keyword>
<dbReference type="EMBL" id="SGIM01000002">
    <property type="protein sequence ID" value="RZF55628.1"/>
    <property type="molecule type" value="Genomic_DNA"/>
</dbReference>
<dbReference type="RefSeq" id="WP_130160990.1">
    <property type="nucleotide sequence ID" value="NZ_SGIM01000002.1"/>
</dbReference>
<reference evidence="2 3" key="1">
    <citation type="submission" date="2019-02" db="EMBL/GenBank/DDBJ databases">
        <title>The draft genome of Acinetobacter halotolerans strain JCM 31009.</title>
        <authorList>
            <person name="Qin J."/>
            <person name="Feng Y."/>
            <person name="Nemec A."/>
            <person name="Zong Z."/>
        </authorList>
    </citation>
    <scope>NUCLEOTIDE SEQUENCE [LARGE SCALE GENOMIC DNA]</scope>
    <source>
        <strain evidence="2 3">JCM 31009</strain>
    </source>
</reference>
<protein>
    <recommendedName>
        <fullName evidence="4">Metalloprotease</fullName>
    </recommendedName>
</protein>
<feature type="signal peptide" evidence="1">
    <location>
        <begin position="1"/>
        <end position="23"/>
    </location>
</feature>
<proteinExistence type="predicted"/>
<comment type="caution">
    <text evidence="2">The sequence shown here is derived from an EMBL/GenBank/DDBJ whole genome shotgun (WGS) entry which is preliminary data.</text>
</comment>
<dbReference type="SUPFAM" id="SSF55486">
    <property type="entry name" value="Metalloproteases ('zincins'), catalytic domain"/>
    <property type="match status" value="1"/>
</dbReference>
<feature type="chain" id="PRO_5020985041" description="Metalloprotease" evidence="1">
    <location>
        <begin position="24"/>
        <end position="234"/>
    </location>
</feature>
<organism evidence="2 3">
    <name type="scientific">Acinetobacter halotolerans</name>
    <dbReference type="NCBI Taxonomy" id="1752076"/>
    <lineage>
        <taxon>Bacteria</taxon>
        <taxon>Pseudomonadati</taxon>
        <taxon>Pseudomonadota</taxon>
        <taxon>Gammaproteobacteria</taxon>
        <taxon>Moraxellales</taxon>
        <taxon>Moraxellaceae</taxon>
        <taxon>Acinetobacter</taxon>
    </lineage>
</organism>
<dbReference type="InterPro" id="IPR024079">
    <property type="entry name" value="MetalloPept_cat_dom_sf"/>
</dbReference>
<evidence type="ECO:0000313" key="3">
    <source>
        <dbReference type="Proteomes" id="UP000292110"/>
    </source>
</evidence>
<evidence type="ECO:0000256" key="1">
    <source>
        <dbReference type="SAM" id="SignalP"/>
    </source>
</evidence>
<evidence type="ECO:0008006" key="4">
    <source>
        <dbReference type="Google" id="ProtNLM"/>
    </source>
</evidence>
<gene>
    <name evidence="2" type="ORF">EXE30_02135</name>
</gene>